<dbReference type="OrthoDB" id="9778934at2"/>
<dbReference type="Proteomes" id="UP000033651">
    <property type="component" value="Unassembled WGS sequence"/>
</dbReference>
<dbReference type="Pfam" id="PF05275">
    <property type="entry name" value="CopB"/>
    <property type="match status" value="1"/>
</dbReference>
<dbReference type="EMBL" id="JZRB01000017">
    <property type="protein sequence ID" value="KJV35209.1"/>
    <property type="molecule type" value="Genomic_DNA"/>
</dbReference>
<comment type="caution">
    <text evidence="2">The sequence shown here is derived from an EMBL/GenBank/DDBJ whole genome shotgun (WGS) entry which is preliminary data.</text>
</comment>
<proteinExistence type="predicted"/>
<sequence length="254" mass="28063">MHDMGSMPMGPMQGGSAPAGARSPDYSDGIAPAMMHGMAMDDMDDTAPSAMLLLDRLESFAGQGGHGQSWEAEGWYGNDTNKLWLRSEGEREGGRPHDGDVEAFWSHAIATFWDTQLGVRSDFGQGPKRQWAAFGVQGLAPYWFELEATAYAGQGGRTAARVRAEYELRITQRLILQPELEVNAYGKDDERRMLRAGISSVEGGLRLRYEFTRAFAPYVGVAWEHLTGGTADLASAQGRRVTERRWVAGVRLWF</sequence>
<name>A0A0F3KYM1_9GAMM</name>
<dbReference type="InterPro" id="IPR007939">
    <property type="entry name" value="Cu-R_B_prcur"/>
</dbReference>
<protein>
    <submittedName>
        <fullName evidence="2">Copper resistance protein CopB</fullName>
    </submittedName>
</protein>
<dbReference type="GO" id="GO:0009279">
    <property type="term" value="C:cell outer membrane"/>
    <property type="evidence" value="ECO:0007669"/>
    <property type="project" value="InterPro"/>
</dbReference>
<dbReference type="PATRIC" id="fig|345309.4.peg.989"/>
<accession>A0A0F3KYM1</accession>
<evidence type="ECO:0000313" key="2">
    <source>
        <dbReference type="EMBL" id="KJV35209.1"/>
    </source>
</evidence>
<evidence type="ECO:0000256" key="1">
    <source>
        <dbReference type="SAM" id="MobiDB-lite"/>
    </source>
</evidence>
<organism evidence="2 3">
    <name type="scientific">Luteibacter yeojuensis</name>
    <dbReference type="NCBI Taxonomy" id="345309"/>
    <lineage>
        <taxon>Bacteria</taxon>
        <taxon>Pseudomonadati</taxon>
        <taxon>Pseudomonadota</taxon>
        <taxon>Gammaproteobacteria</taxon>
        <taxon>Lysobacterales</taxon>
        <taxon>Rhodanobacteraceae</taxon>
        <taxon>Luteibacter</taxon>
    </lineage>
</organism>
<gene>
    <name evidence="2" type="ORF">VI08_08860</name>
</gene>
<feature type="compositionally biased region" description="Low complexity" evidence="1">
    <location>
        <begin position="1"/>
        <end position="21"/>
    </location>
</feature>
<keyword evidence="3" id="KW-1185">Reference proteome</keyword>
<dbReference type="GO" id="GO:0005507">
    <property type="term" value="F:copper ion binding"/>
    <property type="evidence" value="ECO:0007669"/>
    <property type="project" value="InterPro"/>
</dbReference>
<dbReference type="AlphaFoldDB" id="A0A0F3KYM1"/>
<dbReference type="GO" id="GO:0006878">
    <property type="term" value="P:intracellular copper ion homeostasis"/>
    <property type="evidence" value="ECO:0007669"/>
    <property type="project" value="InterPro"/>
</dbReference>
<reference evidence="2 3" key="1">
    <citation type="submission" date="2015-03" db="EMBL/GenBank/DDBJ databases">
        <title>Draft genome sequence of Luteibacter yeojuensis strain SU11.</title>
        <authorList>
            <person name="Sulaiman J."/>
            <person name="Priya K."/>
            <person name="Chan K.-G."/>
        </authorList>
    </citation>
    <scope>NUCLEOTIDE SEQUENCE [LARGE SCALE GENOMIC DNA]</scope>
    <source>
        <strain evidence="2 3">SU11</strain>
    </source>
</reference>
<evidence type="ECO:0000313" key="3">
    <source>
        <dbReference type="Proteomes" id="UP000033651"/>
    </source>
</evidence>
<feature type="region of interest" description="Disordered" evidence="1">
    <location>
        <begin position="1"/>
        <end position="28"/>
    </location>
</feature>